<dbReference type="EMBL" id="CP002305">
    <property type="protein sequence ID" value="ADQ16346.1"/>
    <property type="molecule type" value="Genomic_DNA"/>
</dbReference>
<evidence type="ECO:0000313" key="4">
    <source>
        <dbReference type="Proteomes" id="UP000007435"/>
    </source>
</evidence>
<protein>
    <submittedName>
        <fullName evidence="3">Helix-turn-helix domain protein</fullName>
    </submittedName>
</protein>
<dbReference type="InterPro" id="IPR010982">
    <property type="entry name" value="Lambda_DNA-bd_dom_sf"/>
</dbReference>
<organism evidence="3 4">
    <name type="scientific">Leadbetterella byssophila (strain DSM 17132 / JCM 16389 / KACC 11308 / NBRC 106382 / 4M15)</name>
    <dbReference type="NCBI Taxonomy" id="649349"/>
    <lineage>
        <taxon>Bacteria</taxon>
        <taxon>Pseudomonadati</taxon>
        <taxon>Bacteroidota</taxon>
        <taxon>Cytophagia</taxon>
        <taxon>Cytophagales</taxon>
        <taxon>Leadbetterellaceae</taxon>
        <taxon>Leadbetterella</taxon>
    </lineage>
</organism>
<dbReference type="Gene3D" id="1.10.260.40">
    <property type="entry name" value="lambda repressor-like DNA-binding domains"/>
    <property type="match status" value="1"/>
</dbReference>
<dbReference type="KEGG" id="lby:Lbys_0583"/>
<dbReference type="InterPro" id="IPR001387">
    <property type="entry name" value="Cro/C1-type_HTH"/>
</dbReference>
<name>E4RY18_LEAB4</name>
<reference key="1">
    <citation type="submission" date="2010-11" db="EMBL/GenBank/DDBJ databases">
        <title>The complete genome of Leadbetterella byssophila DSM 17132.</title>
        <authorList>
            <consortium name="US DOE Joint Genome Institute (JGI-PGF)"/>
            <person name="Lucas S."/>
            <person name="Copeland A."/>
            <person name="Lapidus A."/>
            <person name="Glavina del Rio T."/>
            <person name="Dalin E."/>
            <person name="Tice H."/>
            <person name="Bruce D."/>
            <person name="Goodwin L."/>
            <person name="Pitluck S."/>
            <person name="Kyrpides N."/>
            <person name="Mavromatis K."/>
            <person name="Ivanova N."/>
            <person name="Teshima H."/>
            <person name="Brettin T."/>
            <person name="Detter J.C."/>
            <person name="Han C."/>
            <person name="Tapia R."/>
            <person name="Land M."/>
            <person name="Hauser L."/>
            <person name="Markowitz V."/>
            <person name="Cheng J.-F."/>
            <person name="Hugenholtz P."/>
            <person name="Woyke T."/>
            <person name="Wu D."/>
            <person name="Tindall B."/>
            <person name="Pomrenke H.G."/>
            <person name="Brambilla E."/>
            <person name="Klenk H.-P."/>
            <person name="Eisen J.A."/>
        </authorList>
    </citation>
    <scope>NUCLEOTIDE SEQUENCE [LARGE SCALE GENOMIC DNA]</scope>
    <source>
        <strain>DSM 17132</strain>
    </source>
</reference>
<dbReference type="PANTHER" id="PTHR46558:SF11">
    <property type="entry name" value="HTH-TYPE TRANSCRIPTIONAL REGULATOR XRE"/>
    <property type="match status" value="1"/>
</dbReference>
<dbReference type="SUPFAM" id="SSF51306">
    <property type="entry name" value="LexA/Signal peptidase"/>
    <property type="match status" value="1"/>
</dbReference>
<dbReference type="SMART" id="SM00530">
    <property type="entry name" value="HTH_XRE"/>
    <property type="match status" value="1"/>
</dbReference>
<dbReference type="HOGENOM" id="CLU_074799_0_0_10"/>
<dbReference type="RefSeq" id="WP_013407398.1">
    <property type="nucleotide sequence ID" value="NC_014655.1"/>
</dbReference>
<keyword evidence="1" id="KW-0238">DNA-binding</keyword>
<sequence length="252" mass="28801">MSLLSDNMRFLRARMGLSQQAVADELIITRGRYAKYEDGMSEPPIELLLKISRFYKVSIDLLVSVDIRRVPLDELQQLPDNRILLPIVVDTEGRNRIEIIPHKARMGYLSGYSDPEYIESLQHISLPFLSHAKYRAFPATGDSMPPHTEGSFIIGKYVSSRADLRVGKTYVFLTRQEGISYKRLGEIKAHGLVLHSDNPFYKPFEVEYADLLEIWEFACSIATRESDPDDLPAQTIKEMLVALRKDIQALQK</sequence>
<dbReference type="InterPro" id="IPR039418">
    <property type="entry name" value="LexA-like"/>
</dbReference>
<dbReference type="GO" id="GO:0003677">
    <property type="term" value="F:DNA binding"/>
    <property type="evidence" value="ECO:0007669"/>
    <property type="project" value="UniProtKB-KW"/>
</dbReference>
<keyword evidence="4" id="KW-1185">Reference proteome</keyword>
<dbReference type="PANTHER" id="PTHR46558">
    <property type="entry name" value="TRACRIPTIONAL REGULATORY PROTEIN-RELATED-RELATED"/>
    <property type="match status" value="1"/>
</dbReference>
<dbReference type="STRING" id="649349.Lbys_0583"/>
<evidence type="ECO:0000256" key="1">
    <source>
        <dbReference type="ARBA" id="ARBA00023125"/>
    </source>
</evidence>
<feature type="domain" description="HTH cro/C1-type" evidence="2">
    <location>
        <begin position="8"/>
        <end position="62"/>
    </location>
</feature>
<gene>
    <name evidence="3" type="ordered locus">Lbys_0583</name>
</gene>
<dbReference type="eggNOG" id="COG2932">
    <property type="taxonomic scope" value="Bacteria"/>
</dbReference>
<dbReference type="Proteomes" id="UP000007435">
    <property type="component" value="Chromosome"/>
</dbReference>
<dbReference type="CDD" id="cd06529">
    <property type="entry name" value="S24_LexA-like"/>
    <property type="match status" value="1"/>
</dbReference>
<dbReference type="Gene3D" id="2.10.109.10">
    <property type="entry name" value="Umud Fragment, subunit A"/>
    <property type="match status" value="1"/>
</dbReference>
<dbReference type="PROSITE" id="PS50943">
    <property type="entry name" value="HTH_CROC1"/>
    <property type="match status" value="1"/>
</dbReference>
<dbReference type="AlphaFoldDB" id="E4RY18"/>
<dbReference type="eggNOG" id="COG1396">
    <property type="taxonomic scope" value="Bacteria"/>
</dbReference>
<dbReference type="SUPFAM" id="SSF47413">
    <property type="entry name" value="lambda repressor-like DNA-binding domains"/>
    <property type="match status" value="1"/>
</dbReference>
<accession>E4RY18</accession>
<dbReference type="InterPro" id="IPR036286">
    <property type="entry name" value="LexA/Signal_pep-like_sf"/>
</dbReference>
<proteinExistence type="predicted"/>
<evidence type="ECO:0000313" key="3">
    <source>
        <dbReference type="EMBL" id="ADQ16346.1"/>
    </source>
</evidence>
<dbReference type="Pfam" id="PF01381">
    <property type="entry name" value="HTH_3"/>
    <property type="match status" value="1"/>
</dbReference>
<dbReference type="OrthoDB" id="3831186at2"/>
<evidence type="ECO:0000259" key="2">
    <source>
        <dbReference type="PROSITE" id="PS50943"/>
    </source>
</evidence>
<reference evidence="3 4" key="2">
    <citation type="journal article" date="2011" name="Stand. Genomic Sci.">
        <title>Complete genome sequence of Leadbetterella byssophila type strain (4M15).</title>
        <authorList>
            <person name="Abt B."/>
            <person name="Teshima H."/>
            <person name="Lucas S."/>
            <person name="Lapidus A."/>
            <person name="Del Rio T.G."/>
            <person name="Nolan M."/>
            <person name="Tice H."/>
            <person name="Cheng J.F."/>
            <person name="Pitluck S."/>
            <person name="Liolios K."/>
            <person name="Pagani I."/>
            <person name="Ivanova N."/>
            <person name="Mavromatis K."/>
            <person name="Pati A."/>
            <person name="Tapia R."/>
            <person name="Han C."/>
            <person name="Goodwin L."/>
            <person name="Chen A."/>
            <person name="Palaniappan K."/>
            <person name="Land M."/>
            <person name="Hauser L."/>
            <person name="Chang Y.J."/>
            <person name="Jeffries C.D."/>
            <person name="Rohde M."/>
            <person name="Goker M."/>
            <person name="Tindall B.J."/>
            <person name="Detter J.C."/>
            <person name="Woyke T."/>
            <person name="Bristow J."/>
            <person name="Eisen J.A."/>
            <person name="Markowitz V."/>
            <person name="Hugenholtz P."/>
            <person name="Klenk H.P."/>
            <person name="Kyrpides N.C."/>
        </authorList>
    </citation>
    <scope>NUCLEOTIDE SEQUENCE [LARGE SCALE GENOMIC DNA]</scope>
    <source>
        <strain evidence="4">DSM 17132 / JCM 16389 / KACC 11308 / NBRC 106382 / 4M15</strain>
    </source>
</reference>
<dbReference type="CDD" id="cd00093">
    <property type="entry name" value="HTH_XRE"/>
    <property type="match status" value="1"/>
</dbReference>